<sequence length="301" mass="35388">MSYTHQVKEEILKKPVESSEEKMLEVFAFLKSKSSFLEDRIELRLENKDLAERVYGFLRELVSLKIFIKYSTSRRFGEHNVYIITIPRQAGYNAFVGLMDEYEKKDFSDIEAELRGFLRGVFLGCGYIKSPDKEYALDFFIDDESTGEKVYELLKLKEKRVSKTKKRNKHLVYLRNSEDIMDIMVMIGSLQEFFKYEEVIMMKELKNKTIREMNWEVANETKSLDTGKKQIKMIDYISEHTGLQNLSSVLEEVAKLRVKNPEASLTELAEMIGISKSGVRNRFRRIEQIYKELVEKNKSQN</sequence>
<name>A0A9W6LP02_9FUSO</name>
<evidence type="ECO:0000313" key="7">
    <source>
        <dbReference type="EMBL" id="GLI57901.1"/>
    </source>
</evidence>
<dbReference type="GO" id="GO:0003677">
    <property type="term" value="F:DNA binding"/>
    <property type="evidence" value="ECO:0007669"/>
    <property type="project" value="UniProtKB-UniRule"/>
</dbReference>
<keyword evidence="1 4" id="KW-0132">Cell division</keyword>
<keyword evidence="3 4" id="KW-0131">Cell cycle</keyword>
<organism evidence="7 8">
    <name type="scientific">Propionigenium maris DSM 9537</name>
    <dbReference type="NCBI Taxonomy" id="1123000"/>
    <lineage>
        <taxon>Bacteria</taxon>
        <taxon>Fusobacteriati</taxon>
        <taxon>Fusobacteriota</taxon>
        <taxon>Fusobacteriia</taxon>
        <taxon>Fusobacteriales</taxon>
        <taxon>Fusobacteriaceae</taxon>
        <taxon>Propionigenium</taxon>
    </lineage>
</organism>
<dbReference type="Gene3D" id="1.10.10.10">
    <property type="entry name" value="Winged helix-like DNA-binding domain superfamily/Winged helix DNA-binding domain"/>
    <property type="match status" value="1"/>
</dbReference>
<dbReference type="NCBIfam" id="TIGR00647">
    <property type="entry name" value="DNA_bind_WhiA"/>
    <property type="match status" value="1"/>
</dbReference>
<keyword evidence="8" id="KW-1185">Reference proteome</keyword>
<dbReference type="Pfam" id="PF02650">
    <property type="entry name" value="HTH_WhiA"/>
    <property type="match status" value="1"/>
</dbReference>
<dbReference type="HAMAP" id="MF_01420">
    <property type="entry name" value="HTH_type_WhiA"/>
    <property type="match status" value="1"/>
</dbReference>
<evidence type="ECO:0000256" key="3">
    <source>
        <dbReference type="ARBA" id="ARBA00023306"/>
    </source>
</evidence>
<protein>
    <recommendedName>
        <fullName evidence="4">Probable cell division protein WhiA</fullName>
    </recommendedName>
</protein>
<dbReference type="InterPro" id="IPR036388">
    <property type="entry name" value="WH-like_DNA-bd_sf"/>
</dbReference>
<dbReference type="Gene3D" id="3.10.28.10">
    <property type="entry name" value="Homing endonucleases"/>
    <property type="match status" value="1"/>
</dbReference>
<dbReference type="InterPro" id="IPR023054">
    <property type="entry name" value="Sporulation_regulator_WhiA_C"/>
</dbReference>
<accession>A0A9W6LP02</accession>
<feature type="domain" description="Sporulation regulator WhiA C-terminal" evidence="5">
    <location>
        <begin position="211"/>
        <end position="290"/>
    </location>
</feature>
<dbReference type="PANTHER" id="PTHR37307">
    <property type="entry name" value="CELL DIVISION PROTEIN WHIA-RELATED"/>
    <property type="match status" value="1"/>
</dbReference>
<dbReference type="InterPro" id="IPR003802">
    <property type="entry name" value="Sporulation_regulator_WhiA"/>
</dbReference>
<dbReference type="InterPro" id="IPR027434">
    <property type="entry name" value="Homing_endonucl"/>
</dbReference>
<dbReference type="GO" id="GO:0051301">
    <property type="term" value="P:cell division"/>
    <property type="evidence" value="ECO:0007669"/>
    <property type="project" value="UniProtKB-UniRule"/>
</dbReference>
<keyword evidence="2 4" id="KW-0238">DNA-binding</keyword>
<evidence type="ECO:0000256" key="4">
    <source>
        <dbReference type="HAMAP-Rule" id="MF_01420"/>
    </source>
</evidence>
<evidence type="ECO:0000259" key="5">
    <source>
        <dbReference type="Pfam" id="PF02650"/>
    </source>
</evidence>
<comment type="similarity">
    <text evidence="4">Belongs to the WhiA family.</text>
</comment>
<dbReference type="EMBL" id="BSDY01000028">
    <property type="protein sequence ID" value="GLI57901.1"/>
    <property type="molecule type" value="Genomic_DNA"/>
</dbReference>
<dbReference type="GO" id="GO:0043937">
    <property type="term" value="P:regulation of sporulation"/>
    <property type="evidence" value="ECO:0007669"/>
    <property type="project" value="InterPro"/>
</dbReference>
<dbReference type="InterPro" id="IPR039518">
    <property type="entry name" value="WhiA_LAGLIDADG_dom"/>
</dbReference>
<dbReference type="SUPFAM" id="SSF55608">
    <property type="entry name" value="Homing endonucleases"/>
    <property type="match status" value="1"/>
</dbReference>
<proteinExistence type="inferred from homology"/>
<evidence type="ECO:0000256" key="2">
    <source>
        <dbReference type="ARBA" id="ARBA00023125"/>
    </source>
</evidence>
<dbReference type="AlphaFoldDB" id="A0A9W6LP02"/>
<gene>
    <name evidence="4" type="primary">whiA</name>
    <name evidence="7" type="ORF">PM10SUCC1_34150</name>
</gene>
<reference evidence="7" key="1">
    <citation type="submission" date="2022-12" db="EMBL/GenBank/DDBJ databases">
        <title>Reference genome sequencing for broad-spectrum identification of bacterial and archaeal isolates by mass spectrometry.</title>
        <authorList>
            <person name="Sekiguchi Y."/>
            <person name="Tourlousse D.M."/>
        </authorList>
    </citation>
    <scope>NUCLEOTIDE SEQUENCE</scope>
    <source>
        <strain evidence="7">10succ1</strain>
    </source>
</reference>
<feature type="domain" description="WhiA LAGLIDADG-like" evidence="6">
    <location>
        <begin position="115"/>
        <end position="206"/>
    </location>
</feature>
<dbReference type="Proteomes" id="UP001144471">
    <property type="component" value="Unassembled WGS sequence"/>
</dbReference>
<comment type="function">
    <text evidence="4">Involved in cell division and chromosome segregation.</text>
</comment>
<evidence type="ECO:0000259" key="6">
    <source>
        <dbReference type="Pfam" id="PF14527"/>
    </source>
</evidence>
<evidence type="ECO:0000313" key="8">
    <source>
        <dbReference type="Proteomes" id="UP001144471"/>
    </source>
</evidence>
<comment type="caution">
    <text evidence="7">The sequence shown here is derived from an EMBL/GenBank/DDBJ whole genome shotgun (WGS) entry which is preliminary data.</text>
</comment>
<dbReference type="Pfam" id="PF14527">
    <property type="entry name" value="LAGLIDADG_WhiA"/>
    <property type="match status" value="1"/>
</dbReference>
<evidence type="ECO:0000256" key="1">
    <source>
        <dbReference type="ARBA" id="ARBA00022618"/>
    </source>
</evidence>
<dbReference type="RefSeq" id="WP_281837576.1">
    <property type="nucleotide sequence ID" value="NZ_BSDY01000028.1"/>
</dbReference>
<dbReference type="PANTHER" id="PTHR37307:SF1">
    <property type="entry name" value="CELL DIVISION PROTEIN WHIA-RELATED"/>
    <property type="match status" value="1"/>
</dbReference>